<dbReference type="Proteomes" id="UP001277471">
    <property type="component" value="Unassembled WGS sequence"/>
</dbReference>
<evidence type="ECO:0000313" key="3">
    <source>
        <dbReference type="Proteomes" id="UP001277471"/>
    </source>
</evidence>
<organism evidence="2 3">
    <name type="scientific">Azospirillum brasilense</name>
    <dbReference type="NCBI Taxonomy" id="192"/>
    <lineage>
        <taxon>Bacteria</taxon>
        <taxon>Pseudomonadati</taxon>
        <taxon>Pseudomonadota</taxon>
        <taxon>Alphaproteobacteria</taxon>
        <taxon>Rhodospirillales</taxon>
        <taxon>Azospirillaceae</taxon>
        <taxon>Azospirillum</taxon>
    </lineage>
</organism>
<dbReference type="PANTHER" id="PTHR41878">
    <property type="entry name" value="LEXA REPRESSOR-RELATED"/>
    <property type="match status" value="1"/>
</dbReference>
<dbReference type="PANTHER" id="PTHR41878:SF1">
    <property type="entry name" value="TNPR PROTEIN"/>
    <property type="match status" value="1"/>
</dbReference>
<dbReference type="Gene3D" id="3.10.290.30">
    <property type="entry name" value="MM3350-like"/>
    <property type="match status" value="1"/>
</dbReference>
<dbReference type="Pfam" id="PF07929">
    <property type="entry name" value="PRiA4_ORF3"/>
    <property type="match status" value="1"/>
</dbReference>
<accession>A0ABU4PF11</accession>
<dbReference type="EMBL" id="JAWXYC010000007">
    <property type="protein sequence ID" value="MDX5955881.1"/>
    <property type="molecule type" value="Genomic_DNA"/>
</dbReference>
<proteinExistence type="predicted"/>
<reference evidence="2 3" key="1">
    <citation type="submission" date="2023-11" db="EMBL/GenBank/DDBJ databases">
        <title>MicrobeMod: A computational toolkit for identifying prokaryotic methylation and restriction-modification with nanopore sequencing.</title>
        <authorList>
            <person name="Crits-Christoph A."/>
            <person name="Kang S.C."/>
            <person name="Lee H."/>
            <person name="Ostrov N."/>
        </authorList>
    </citation>
    <scope>NUCLEOTIDE SEQUENCE [LARGE SCALE GENOMIC DNA]</scope>
    <source>
        <strain evidence="2 3">ATCC 29145</strain>
    </source>
</reference>
<keyword evidence="3" id="KW-1185">Reference proteome</keyword>
<gene>
    <name evidence="2" type="ORF">SIM66_32445</name>
</gene>
<dbReference type="SUPFAM" id="SSF159941">
    <property type="entry name" value="MM3350-like"/>
    <property type="match status" value="1"/>
</dbReference>
<protein>
    <submittedName>
        <fullName evidence="2">Plasmid pRiA4b ORF-3 family protein</fullName>
    </submittedName>
</protein>
<feature type="domain" description="Plasmid pRiA4b Orf3-like" evidence="1">
    <location>
        <begin position="19"/>
        <end position="149"/>
    </location>
</feature>
<sequence>MPRRPPAKNPSSEPSSGSILQVKVRLLDVSPMVWRRLLVPAAFTLEELHGVLQVAMGWEGIHLYRFRIHAVHYGSFELGVSSPRVPLDAFRFRKGAKFTYDYDMTALWRHEVRVEDRREPEPGRFYPVCIAGGHACPPEDCGGPEGYADRRREAIGFDALDDIATIARLVEAVVLDTQTGLRDDPDTRWELEEALDRAKARQPFLADDFSRRAVNQRFRQDEHHVLMHQHF</sequence>
<name>A0ABU4PF11_AZOBR</name>
<evidence type="ECO:0000259" key="1">
    <source>
        <dbReference type="Pfam" id="PF07929"/>
    </source>
</evidence>
<evidence type="ECO:0000313" key="2">
    <source>
        <dbReference type="EMBL" id="MDX5955881.1"/>
    </source>
</evidence>
<dbReference type="InterPro" id="IPR012912">
    <property type="entry name" value="Plasmid_pRiA4b_Orf3-like"/>
</dbReference>
<dbReference type="InterPro" id="IPR024047">
    <property type="entry name" value="MM3350-like_sf"/>
</dbReference>
<dbReference type="RefSeq" id="WP_059399753.1">
    <property type="nucleotide sequence ID" value="NZ_CP012918.1"/>
</dbReference>
<comment type="caution">
    <text evidence="2">The sequence shown here is derived from an EMBL/GenBank/DDBJ whole genome shotgun (WGS) entry which is preliminary data.</text>
</comment>